<dbReference type="InterPro" id="IPR044894">
    <property type="entry name" value="TubC_N_sf"/>
</dbReference>
<evidence type="ECO:0000256" key="2">
    <source>
        <dbReference type="ARBA" id="ARBA00004924"/>
    </source>
</evidence>
<dbReference type="Gene3D" id="1.10.1200.10">
    <property type="entry name" value="ACP-like"/>
    <property type="match status" value="1"/>
</dbReference>
<dbReference type="InterPro" id="IPR001242">
    <property type="entry name" value="Condensation_dom"/>
</dbReference>
<dbReference type="Pfam" id="PF18563">
    <property type="entry name" value="TubC_N"/>
    <property type="match status" value="1"/>
</dbReference>
<dbReference type="Gene3D" id="3.40.50.12780">
    <property type="entry name" value="N-terminal domain of ligase-like"/>
    <property type="match status" value="1"/>
</dbReference>
<dbReference type="Gene3D" id="3.30.559.30">
    <property type="entry name" value="Nonribosomal peptide synthetase, condensation domain"/>
    <property type="match status" value="1"/>
</dbReference>
<dbReference type="SMART" id="SM00823">
    <property type="entry name" value="PKS_PP"/>
    <property type="match status" value="1"/>
</dbReference>
<name>A0ABP6NKB1_9ACTN</name>
<dbReference type="CDD" id="cd12114">
    <property type="entry name" value="A_NRPS_TlmIV_like"/>
    <property type="match status" value="1"/>
</dbReference>
<dbReference type="Gene3D" id="3.40.50.1820">
    <property type="entry name" value="alpha/beta hydrolase"/>
    <property type="match status" value="1"/>
</dbReference>
<dbReference type="Gene3D" id="3.30.559.10">
    <property type="entry name" value="Chloramphenicol acetyltransferase-like domain"/>
    <property type="match status" value="1"/>
</dbReference>
<proteinExistence type="predicted"/>
<evidence type="ECO:0000313" key="8">
    <source>
        <dbReference type="Proteomes" id="UP001500893"/>
    </source>
</evidence>
<dbReference type="InterPro" id="IPR042099">
    <property type="entry name" value="ANL_N_sf"/>
</dbReference>
<dbReference type="Pfam" id="PF13193">
    <property type="entry name" value="AMP-binding_C"/>
    <property type="match status" value="1"/>
</dbReference>
<evidence type="ECO:0000256" key="1">
    <source>
        <dbReference type="ARBA" id="ARBA00001957"/>
    </source>
</evidence>
<protein>
    <submittedName>
        <fullName evidence="7">Non-ribosomal peptide synthetase</fullName>
    </submittedName>
</protein>
<dbReference type="PANTHER" id="PTHR45527:SF10">
    <property type="entry name" value="PYOCHELIN SYNTHASE PCHF"/>
    <property type="match status" value="1"/>
</dbReference>
<reference evidence="8" key="1">
    <citation type="journal article" date="2019" name="Int. J. Syst. Evol. Microbiol.">
        <title>The Global Catalogue of Microorganisms (GCM) 10K type strain sequencing project: providing services to taxonomists for standard genome sequencing and annotation.</title>
        <authorList>
            <consortium name="The Broad Institute Genomics Platform"/>
            <consortium name="The Broad Institute Genome Sequencing Center for Infectious Disease"/>
            <person name="Wu L."/>
            <person name="Ma J."/>
        </authorList>
    </citation>
    <scope>NUCLEOTIDE SEQUENCE [LARGE SCALE GENOMIC DNA]</scope>
    <source>
        <strain evidence="8">JCM 11574</strain>
    </source>
</reference>
<keyword evidence="5" id="KW-0436">Ligase</keyword>
<dbReference type="InterPro" id="IPR009081">
    <property type="entry name" value="PP-bd_ACP"/>
</dbReference>
<dbReference type="SUPFAM" id="SSF52777">
    <property type="entry name" value="CoA-dependent acyltransferases"/>
    <property type="match status" value="2"/>
</dbReference>
<gene>
    <name evidence="7" type="ORF">GCM10010521_42770</name>
</gene>
<dbReference type="PROSITE" id="PS50075">
    <property type="entry name" value="CARRIER"/>
    <property type="match status" value="1"/>
</dbReference>
<keyword evidence="3" id="KW-0596">Phosphopantetheine</keyword>
<dbReference type="NCBIfam" id="TIGR01733">
    <property type="entry name" value="AA-adenyl-dom"/>
    <property type="match status" value="1"/>
</dbReference>
<comment type="pathway">
    <text evidence="2">Siderophore biosynthesis.</text>
</comment>
<dbReference type="Pfam" id="PF00550">
    <property type="entry name" value="PP-binding"/>
    <property type="match status" value="1"/>
</dbReference>
<keyword evidence="8" id="KW-1185">Reference proteome</keyword>
<accession>A0ABP6NKB1</accession>
<dbReference type="SUPFAM" id="SSF47336">
    <property type="entry name" value="ACP-like"/>
    <property type="match status" value="1"/>
</dbReference>
<dbReference type="EMBL" id="BAAAVM010000057">
    <property type="protein sequence ID" value="GAA3150554.1"/>
    <property type="molecule type" value="Genomic_DNA"/>
</dbReference>
<dbReference type="Gene3D" id="1.10.10.1830">
    <property type="entry name" value="Non-ribosomal peptide synthase, adenylation domain"/>
    <property type="match status" value="1"/>
</dbReference>
<dbReference type="InterPro" id="IPR045851">
    <property type="entry name" value="AMP-bd_C_sf"/>
</dbReference>
<dbReference type="Pfam" id="PF00501">
    <property type="entry name" value="AMP-binding"/>
    <property type="match status" value="1"/>
</dbReference>
<dbReference type="Pfam" id="PF00975">
    <property type="entry name" value="Thioesterase"/>
    <property type="match status" value="1"/>
</dbReference>
<dbReference type="SUPFAM" id="SSF56801">
    <property type="entry name" value="Acetyl-CoA synthetase-like"/>
    <property type="match status" value="1"/>
</dbReference>
<sequence>MSATGTTTVPALLDELARNGIRLQAAEDGRLEVRAPRGRLTAGLRDRISRHKPELLAWLASLSGGRPPAAVLPQVVPDPAGRHEPFPPSDLQASFMIGGREGFEYYVRPHQYFEWELEDLDPVRLERAMNAELHYQRNNLVVVREDMRLETVRDPRPAVLGVLDARHLDEREAERAVEDVRREMAGTEPVHDRWPWVDLRLSRLPGGRSRLHLNNNNIFSDAPATLRFVSTVLRRYREPDWSPAELEIGFRECVLTLAELEESPLGQASKAYWTERIADWPEAPPVPLNGSDPRTRSDLRRREMLFEPEVWSALRQRAAERHLTTTNVLSAVQAEVLSYWSGSRHFLLNNMITHRLPLHPQLPDVLGNFASLYPLEVDWRPDEPFEARVRRLQDRVLADAEHGYWSGVKVLQALNQARRTPGRAVCPFAIGSALFVGPQDRPVASRLETPQTLIDCEFWDLTDGRLWVVWDVIEKMFPKGLIDAMEQGYRTVVRRLAASDEAWSTVAFDLLPESQRRRRAELNRPSSPVPAGLLHHPLRGRAADRPGHPAVLAADGEFDYRGLREHSERIAALLRAGAAPGSGPVAVVLSKGRLQIAAVLGVLTAGRAYVPLDPGWPEERLRAVLADAAPSAVLTDAADRARLAALTRTPVLDVAAPASDAPPSAGPEPAPTDLAYVIYTSGSTGRPKGAMLDHRGPLNTIAEINRRFGVTSRDVIFGVSSLCFDLSVYDVFGAVHAGATLVLPEPGDPDPAAWLASVRAHGVTVWNSVPALMQLLVEEAEATGAQCPSLRTVLLSGDWIPVDLPDRIRAVAPNAAVIGLGGATEASIWSICHPIGQVDPAWVSIPYGKPLANQSWHILDDHGRPAPAWVTGHLHIGGAGLALGYLGDEERTRAAFVGHPQTGERLYRTGDLGRYLPDGTIEFLGRADQQVKIQGFRVEPGEVEHALTELPSVGRAAVVAHRTDSGNQLAAYVTAAEGGRPPTAGELTAQLADRLPSYLVPARITVLDRLPLTRNGKLDRAALRARGAEEASAARRYTAPRTEREAVLAEIWAGVLGGGPVGVHDDFFDLGGQSFTALRVIGQIARRLNRRVPLGTLLERRTVARLAQWLDTGAEPWSPMVTLRDGDGVPWFFVHPAGGNVLCYRELAERLGRPFHAFQAPAAPPGTMDALVAPYLRALRAAQPHGPYRLGGWSSGAVIAAALAERLEALGEEVEHLVVVDSPAPLTARTPDPADLPAWFLEDLGTGFDPLTADATALKALAAPADPTRTGELLHRAAGPGCTLGPAELAAAYQVFRPVVLACNAHAAGRTGADVTVVRAADGTVGEFADHPYSDDPAWGWGALTTGRAAAVTVPGTHHTLLTGELVGAVADAITRCTEEDVPR</sequence>
<dbReference type="RefSeq" id="WP_345054363.1">
    <property type="nucleotide sequence ID" value="NZ_BAAAVM010000057.1"/>
</dbReference>
<evidence type="ECO:0000256" key="4">
    <source>
        <dbReference type="ARBA" id="ARBA00022553"/>
    </source>
</evidence>
<dbReference type="Proteomes" id="UP001500893">
    <property type="component" value="Unassembled WGS sequence"/>
</dbReference>
<dbReference type="SMART" id="SM00824">
    <property type="entry name" value="PKS_TE"/>
    <property type="match status" value="1"/>
</dbReference>
<dbReference type="InterPro" id="IPR036736">
    <property type="entry name" value="ACP-like_sf"/>
</dbReference>
<dbReference type="InterPro" id="IPR023213">
    <property type="entry name" value="CAT-like_dom_sf"/>
</dbReference>
<dbReference type="Pfam" id="PF00668">
    <property type="entry name" value="Condensation"/>
    <property type="match status" value="1"/>
</dbReference>
<dbReference type="InterPro" id="IPR041464">
    <property type="entry name" value="TubC_N"/>
</dbReference>
<dbReference type="InterPro" id="IPR010071">
    <property type="entry name" value="AA_adenyl_dom"/>
</dbReference>
<dbReference type="InterPro" id="IPR025110">
    <property type="entry name" value="AMP-bd_C"/>
</dbReference>
<dbReference type="SUPFAM" id="SSF53474">
    <property type="entry name" value="alpha/beta-Hydrolases"/>
    <property type="match status" value="1"/>
</dbReference>
<keyword evidence="4" id="KW-0597">Phosphoprotein</keyword>
<feature type="domain" description="Carrier" evidence="6">
    <location>
        <begin position="1039"/>
        <end position="1114"/>
    </location>
</feature>
<dbReference type="PANTHER" id="PTHR45527">
    <property type="entry name" value="NONRIBOSOMAL PEPTIDE SYNTHETASE"/>
    <property type="match status" value="1"/>
</dbReference>
<evidence type="ECO:0000256" key="3">
    <source>
        <dbReference type="ARBA" id="ARBA00022450"/>
    </source>
</evidence>
<dbReference type="InterPro" id="IPR001031">
    <property type="entry name" value="Thioesterase"/>
</dbReference>
<organism evidence="7 8">
    <name type="scientific">Streptomyces rameus</name>
    <dbReference type="NCBI Taxonomy" id="68261"/>
    <lineage>
        <taxon>Bacteria</taxon>
        <taxon>Bacillati</taxon>
        <taxon>Actinomycetota</taxon>
        <taxon>Actinomycetes</taxon>
        <taxon>Kitasatosporales</taxon>
        <taxon>Streptomycetaceae</taxon>
        <taxon>Streptomyces</taxon>
    </lineage>
</organism>
<dbReference type="InterPro" id="IPR020806">
    <property type="entry name" value="PKS_PP-bd"/>
</dbReference>
<evidence type="ECO:0000259" key="6">
    <source>
        <dbReference type="PROSITE" id="PS50075"/>
    </source>
</evidence>
<dbReference type="InterPro" id="IPR020802">
    <property type="entry name" value="TesA-like"/>
</dbReference>
<dbReference type="InterPro" id="IPR029058">
    <property type="entry name" value="AB_hydrolase_fold"/>
</dbReference>
<dbReference type="InterPro" id="IPR020845">
    <property type="entry name" value="AMP-binding_CS"/>
</dbReference>
<evidence type="ECO:0000313" key="7">
    <source>
        <dbReference type="EMBL" id="GAA3150554.1"/>
    </source>
</evidence>
<comment type="cofactor">
    <cofactor evidence="1">
        <name>pantetheine 4'-phosphate</name>
        <dbReference type="ChEBI" id="CHEBI:47942"/>
    </cofactor>
</comment>
<comment type="caution">
    <text evidence="7">The sequence shown here is derived from an EMBL/GenBank/DDBJ whole genome shotgun (WGS) entry which is preliminary data.</text>
</comment>
<dbReference type="PROSITE" id="PS00455">
    <property type="entry name" value="AMP_BINDING"/>
    <property type="match status" value="1"/>
</dbReference>
<dbReference type="InterPro" id="IPR000873">
    <property type="entry name" value="AMP-dep_synth/lig_dom"/>
</dbReference>
<dbReference type="Gene3D" id="3.30.300.30">
    <property type="match status" value="1"/>
</dbReference>
<evidence type="ECO:0000256" key="5">
    <source>
        <dbReference type="ARBA" id="ARBA00022598"/>
    </source>
</evidence>